<evidence type="ECO:0000313" key="3">
    <source>
        <dbReference type="Proteomes" id="UP000005697"/>
    </source>
</evidence>
<dbReference type="EC" id="2.4.-.-" evidence="2"/>
<protein>
    <submittedName>
        <fullName evidence="2">Glycosyltransferase, group 2 family protein</fullName>
        <ecNumber evidence="2">2.4.-.-</ecNumber>
    </submittedName>
</protein>
<dbReference type="SUPFAM" id="SSF53448">
    <property type="entry name" value="Nucleotide-diphospho-sugar transferases"/>
    <property type="match status" value="1"/>
</dbReference>
<feature type="domain" description="Glycosyltransferase 2-like" evidence="1">
    <location>
        <begin position="12"/>
        <end position="140"/>
    </location>
</feature>
<name>F0F8F3_9BACT</name>
<dbReference type="OrthoDB" id="9788101at2"/>
<dbReference type="Gene3D" id="3.90.550.10">
    <property type="entry name" value="Spore Coat Polysaccharide Biosynthesis Protein SpsA, Chain A"/>
    <property type="match status" value="1"/>
</dbReference>
<dbReference type="Proteomes" id="UP000005697">
    <property type="component" value="Unassembled WGS sequence"/>
</dbReference>
<dbReference type="HOGENOM" id="CLU_025996_21_1_10"/>
<dbReference type="CDD" id="cd06433">
    <property type="entry name" value="GT_2_WfgS_like"/>
    <property type="match status" value="1"/>
</dbReference>
<organism evidence="2 3">
    <name type="scientific">Prevotella multiformis DSM 16608</name>
    <dbReference type="NCBI Taxonomy" id="888743"/>
    <lineage>
        <taxon>Bacteria</taxon>
        <taxon>Pseudomonadati</taxon>
        <taxon>Bacteroidota</taxon>
        <taxon>Bacteroidia</taxon>
        <taxon>Bacteroidales</taxon>
        <taxon>Prevotellaceae</taxon>
        <taxon>Prevotella</taxon>
    </lineage>
</organism>
<keyword evidence="2" id="KW-0328">Glycosyltransferase</keyword>
<dbReference type="PANTHER" id="PTHR22916:SF3">
    <property type="entry name" value="UDP-GLCNAC:BETAGAL BETA-1,3-N-ACETYLGLUCOSAMINYLTRANSFERASE-LIKE PROTEIN 1"/>
    <property type="match status" value="1"/>
</dbReference>
<sequence length="260" mass="29768">MQKSDTFSMKISIITATYNSAKTLRDTLNSVLRQDYCDIEHIIVDGGSTDSTVGMIREYAAAATRHTVRWVTEKDRGIYDAMNKGIAMATGDVVGILNSDDYFTAGDVVSKLAEPFSDTALEAVYGDIHFIHDGEPDKITRYYSSRIFSPFWVRFGFMPAHPSLYVRRGVYDRVGPYKLDYKIGADFEMIVRMFCVHKIKAQYLKMDFVTMRNGGASTNGVRSHRLLLQEDTRACRENGIYSNQFLISLKYFYKIFEFRF</sequence>
<dbReference type="PANTHER" id="PTHR22916">
    <property type="entry name" value="GLYCOSYLTRANSFERASE"/>
    <property type="match status" value="1"/>
</dbReference>
<proteinExistence type="predicted"/>
<keyword evidence="3" id="KW-1185">Reference proteome</keyword>
<dbReference type="GO" id="GO:0016758">
    <property type="term" value="F:hexosyltransferase activity"/>
    <property type="evidence" value="ECO:0007669"/>
    <property type="project" value="UniProtKB-ARBA"/>
</dbReference>
<dbReference type="InterPro" id="IPR029044">
    <property type="entry name" value="Nucleotide-diphossugar_trans"/>
</dbReference>
<dbReference type="AlphaFoldDB" id="F0F8F3"/>
<comment type="caution">
    <text evidence="2">The sequence shown here is derived from an EMBL/GenBank/DDBJ whole genome shotgun (WGS) entry which is preliminary data.</text>
</comment>
<dbReference type="STRING" id="888743.HMPREF9141_1870"/>
<gene>
    <name evidence="2" type="primary">wbyL</name>
    <name evidence="2" type="ORF">HMPREF9141_1870</name>
</gene>
<reference evidence="2 3" key="1">
    <citation type="submission" date="2011-01" db="EMBL/GenBank/DDBJ databases">
        <authorList>
            <person name="Muzny D."/>
            <person name="Qin X."/>
            <person name="Deng J."/>
            <person name="Jiang H."/>
            <person name="Liu Y."/>
            <person name="Qu J."/>
            <person name="Song X.-Z."/>
            <person name="Zhang L."/>
            <person name="Thornton R."/>
            <person name="Coyle M."/>
            <person name="Francisco L."/>
            <person name="Jackson L."/>
            <person name="Javaid M."/>
            <person name="Korchina V."/>
            <person name="Kovar C."/>
            <person name="Mata R."/>
            <person name="Mathew T."/>
            <person name="Ngo R."/>
            <person name="Nguyen L."/>
            <person name="Nguyen N."/>
            <person name="Okwuonu G."/>
            <person name="Ongeri F."/>
            <person name="Pham C."/>
            <person name="Simmons D."/>
            <person name="Wilczek-Boney K."/>
            <person name="Hale W."/>
            <person name="Jakkamsetti A."/>
            <person name="Pham P."/>
            <person name="Ruth R."/>
            <person name="San Lucas F."/>
            <person name="Warren J."/>
            <person name="Zhang J."/>
            <person name="Zhao Z."/>
            <person name="Zhou C."/>
            <person name="Zhu D."/>
            <person name="Lee S."/>
            <person name="Bess C."/>
            <person name="Blankenburg K."/>
            <person name="Forbes L."/>
            <person name="Fu Q."/>
            <person name="Gubbala S."/>
            <person name="Hirani K."/>
            <person name="Jayaseelan J.C."/>
            <person name="Lara F."/>
            <person name="Munidasa M."/>
            <person name="Palculict T."/>
            <person name="Patil S."/>
            <person name="Pu L.-L."/>
            <person name="Saada N."/>
            <person name="Tang L."/>
            <person name="Weissenberger G."/>
            <person name="Zhu Y."/>
            <person name="Hemphill L."/>
            <person name="Shang Y."/>
            <person name="Youmans B."/>
            <person name="Ayvaz T."/>
            <person name="Ross M."/>
            <person name="Santibanez J."/>
            <person name="Aqrawi P."/>
            <person name="Gross S."/>
            <person name="Joshi V."/>
            <person name="Fowler G."/>
            <person name="Nazareth L."/>
            <person name="Reid J."/>
            <person name="Worley K."/>
            <person name="Petrosino J."/>
            <person name="Highlander S."/>
            <person name="Gibbs R."/>
        </authorList>
    </citation>
    <scope>NUCLEOTIDE SEQUENCE [LARGE SCALE GENOMIC DNA]</scope>
    <source>
        <strain evidence="2 3">DSM 16608</strain>
    </source>
</reference>
<evidence type="ECO:0000259" key="1">
    <source>
        <dbReference type="Pfam" id="PF00535"/>
    </source>
</evidence>
<accession>F0F8F3</accession>
<dbReference type="Pfam" id="PF00535">
    <property type="entry name" value="Glycos_transf_2"/>
    <property type="match status" value="1"/>
</dbReference>
<dbReference type="InterPro" id="IPR001173">
    <property type="entry name" value="Glyco_trans_2-like"/>
</dbReference>
<dbReference type="eggNOG" id="COG1215">
    <property type="taxonomic scope" value="Bacteria"/>
</dbReference>
<evidence type="ECO:0000313" key="2">
    <source>
        <dbReference type="EMBL" id="EGC19612.1"/>
    </source>
</evidence>
<keyword evidence="2" id="KW-0808">Transferase</keyword>
<dbReference type="EMBL" id="AEWX01000026">
    <property type="protein sequence ID" value="EGC19612.1"/>
    <property type="molecule type" value="Genomic_DNA"/>
</dbReference>